<dbReference type="EMBL" id="ML977153">
    <property type="protein sequence ID" value="KAF1987363.1"/>
    <property type="molecule type" value="Genomic_DNA"/>
</dbReference>
<keyword evidence="1" id="KW-0732">Signal</keyword>
<organism evidence="2 3">
    <name type="scientific">Aulographum hederae CBS 113979</name>
    <dbReference type="NCBI Taxonomy" id="1176131"/>
    <lineage>
        <taxon>Eukaryota</taxon>
        <taxon>Fungi</taxon>
        <taxon>Dikarya</taxon>
        <taxon>Ascomycota</taxon>
        <taxon>Pezizomycotina</taxon>
        <taxon>Dothideomycetes</taxon>
        <taxon>Pleosporomycetidae</taxon>
        <taxon>Aulographales</taxon>
        <taxon>Aulographaceae</taxon>
    </lineage>
</organism>
<feature type="chain" id="PRO_5026011297" evidence="1">
    <location>
        <begin position="22"/>
        <end position="389"/>
    </location>
</feature>
<dbReference type="SUPFAM" id="SSF63829">
    <property type="entry name" value="Calcium-dependent phosphotriesterase"/>
    <property type="match status" value="1"/>
</dbReference>
<name>A0A6G1H2B5_9PEZI</name>
<dbReference type="AlphaFoldDB" id="A0A6G1H2B5"/>
<dbReference type="OrthoDB" id="5307922at2759"/>
<proteinExistence type="predicted"/>
<dbReference type="PANTHER" id="PTHR11799:SF30">
    <property type="entry name" value="SERUM PARAOXONASE_ARYLESTERASE 2"/>
    <property type="match status" value="1"/>
</dbReference>
<gene>
    <name evidence="2" type="ORF">K402DRAFT_393072</name>
</gene>
<dbReference type="PANTHER" id="PTHR11799">
    <property type="entry name" value="PARAOXONASE"/>
    <property type="match status" value="1"/>
</dbReference>
<dbReference type="InterPro" id="IPR011042">
    <property type="entry name" value="6-blade_b-propeller_TolB-like"/>
</dbReference>
<dbReference type="InterPro" id="IPR051288">
    <property type="entry name" value="Serum_paraoxonase/arylesterase"/>
</dbReference>
<accession>A0A6G1H2B5</accession>
<reference evidence="2" key="1">
    <citation type="journal article" date="2020" name="Stud. Mycol.">
        <title>101 Dothideomycetes genomes: a test case for predicting lifestyles and emergence of pathogens.</title>
        <authorList>
            <person name="Haridas S."/>
            <person name="Albert R."/>
            <person name="Binder M."/>
            <person name="Bloem J."/>
            <person name="Labutti K."/>
            <person name="Salamov A."/>
            <person name="Andreopoulos B."/>
            <person name="Baker S."/>
            <person name="Barry K."/>
            <person name="Bills G."/>
            <person name="Bluhm B."/>
            <person name="Cannon C."/>
            <person name="Castanera R."/>
            <person name="Culley D."/>
            <person name="Daum C."/>
            <person name="Ezra D."/>
            <person name="Gonzalez J."/>
            <person name="Henrissat B."/>
            <person name="Kuo A."/>
            <person name="Liang C."/>
            <person name="Lipzen A."/>
            <person name="Lutzoni F."/>
            <person name="Magnuson J."/>
            <person name="Mondo S."/>
            <person name="Nolan M."/>
            <person name="Ohm R."/>
            <person name="Pangilinan J."/>
            <person name="Park H.-J."/>
            <person name="Ramirez L."/>
            <person name="Alfaro M."/>
            <person name="Sun H."/>
            <person name="Tritt A."/>
            <person name="Yoshinaga Y."/>
            <person name="Zwiers L.-H."/>
            <person name="Turgeon B."/>
            <person name="Goodwin S."/>
            <person name="Spatafora J."/>
            <person name="Crous P."/>
            <person name="Grigoriev I."/>
        </authorList>
    </citation>
    <scope>NUCLEOTIDE SEQUENCE</scope>
    <source>
        <strain evidence="2">CBS 113979</strain>
    </source>
</reference>
<keyword evidence="3" id="KW-1185">Reference proteome</keyword>
<evidence type="ECO:0000313" key="2">
    <source>
        <dbReference type="EMBL" id="KAF1987363.1"/>
    </source>
</evidence>
<sequence>MYTSIVIISILLAVLGPPLKSRYDSVVFILKRRPDNLPSVSSFDSFEIKFEESIRNCEDVYMNDEDGFAVLSCDPGRDNWNTVMGTKIDPQSTGGLYLYNYADPEATPVLLNMVNFPKDRDFHPLGLDLNPGTNQLIVASHASQGSGLEIFELDRKSMTLNHRHTLMDPRLPTPNAVRVISDYEVLVTNDHYFRIHQNPWLALAETYLAVPGGTIARVNLLMLEVATVARVPFANGIALLNSSHVAVASTSTPEFRVYEMHSMGLNLTMSFATPFMPDNLNTDSAGRLLIAGHAAPGALGVVAKTNHQYDLDGKGVEGKAAPEQRPRAPSWVTEWDGNMEGEMKDLYLEGLPAEKGGYGCSSSATRDVGRGVGIITGLYEKGILVFKTS</sequence>
<protein>
    <submittedName>
        <fullName evidence="2">Calcium-dependent phosphotriesterase</fullName>
    </submittedName>
</protein>
<dbReference type="Proteomes" id="UP000800041">
    <property type="component" value="Unassembled WGS sequence"/>
</dbReference>
<evidence type="ECO:0000313" key="3">
    <source>
        <dbReference type="Proteomes" id="UP000800041"/>
    </source>
</evidence>
<feature type="signal peptide" evidence="1">
    <location>
        <begin position="1"/>
        <end position="21"/>
    </location>
</feature>
<evidence type="ECO:0000256" key="1">
    <source>
        <dbReference type="SAM" id="SignalP"/>
    </source>
</evidence>
<dbReference type="Gene3D" id="2.120.10.30">
    <property type="entry name" value="TolB, C-terminal domain"/>
    <property type="match status" value="1"/>
</dbReference>